<dbReference type="Gene3D" id="3.40.1410.10">
    <property type="entry name" value="Chorismate lyase-like"/>
    <property type="match status" value="1"/>
</dbReference>
<dbReference type="CDD" id="cd07377">
    <property type="entry name" value="WHTH_GntR"/>
    <property type="match status" value="1"/>
</dbReference>
<dbReference type="InterPro" id="IPR036390">
    <property type="entry name" value="WH_DNA-bd_sf"/>
</dbReference>
<proteinExistence type="predicted"/>
<reference evidence="5" key="1">
    <citation type="submission" date="2020-08" db="EMBL/GenBank/DDBJ databases">
        <title>Genome public.</title>
        <authorList>
            <person name="Liu C."/>
            <person name="Sun Q."/>
        </authorList>
    </citation>
    <scope>NUCLEOTIDE SEQUENCE</scope>
    <source>
        <strain evidence="5">NSJ-54</strain>
    </source>
</reference>
<gene>
    <name evidence="5" type="ORF">H8709_10335</name>
</gene>
<dbReference type="InterPro" id="IPR036388">
    <property type="entry name" value="WH-like_DNA-bd_sf"/>
</dbReference>
<evidence type="ECO:0000256" key="3">
    <source>
        <dbReference type="ARBA" id="ARBA00023163"/>
    </source>
</evidence>
<dbReference type="AlphaFoldDB" id="A0A926EC74"/>
<dbReference type="EMBL" id="JACRTC010000008">
    <property type="protein sequence ID" value="MBC8571222.1"/>
    <property type="molecule type" value="Genomic_DNA"/>
</dbReference>
<comment type="caution">
    <text evidence="5">The sequence shown here is derived from an EMBL/GenBank/DDBJ whole genome shotgun (WGS) entry which is preliminary data.</text>
</comment>
<protein>
    <submittedName>
        <fullName evidence="5">GntR family transcriptional regulator</fullName>
    </submittedName>
</protein>
<dbReference type="PROSITE" id="PS50949">
    <property type="entry name" value="HTH_GNTR"/>
    <property type="match status" value="1"/>
</dbReference>
<keyword evidence="1" id="KW-0805">Transcription regulation</keyword>
<dbReference type="GO" id="GO:0003700">
    <property type="term" value="F:DNA-binding transcription factor activity"/>
    <property type="evidence" value="ECO:0007669"/>
    <property type="project" value="InterPro"/>
</dbReference>
<name>A0A926EC74_9FIRM</name>
<dbReference type="PRINTS" id="PR00035">
    <property type="entry name" value="HTHGNTR"/>
</dbReference>
<sequence length="270" mass="30973">MDVEYFQKTFHFTPESKLSLYAQLASYIRVQIQAGVLQPGDKMIPENCISELLGISRTTVRQCMNRLVEEGLLIRYRGKGTFITDRKQRRNISYVYGYTDNLLEAGFTPSSIIMEQRVVEVTDPQIREKLMLPQGQTQAFFLSRLRCANGEPIIQENAYIPYYLCNGIEQINFESASLYQVLSSRFSITIDHVTERIDSVIVDKHIAGLLRCSTDRPVPGYKLEHISYLDSGYVVEVTTSIARADQCSFYLEFSKSGGRSNFYFTRQMNI</sequence>
<dbReference type="InterPro" id="IPR050679">
    <property type="entry name" value="Bact_HTH_transcr_reg"/>
</dbReference>
<keyword evidence="3" id="KW-0804">Transcription</keyword>
<accession>A0A926EC74</accession>
<evidence type="ECO:0000313" key="5">
    <source>
        <dbReference type="EMBL" id="MBC8571222.1"/>
    </source>
</evidence>
<dbReference type="GO" id="GO:0003677">
    <property type="term" value="F:DNA binding"/>
    <property type="evidence" value="ECO:0007669"/>
    <property type="project" value="UniProtKB-KW"/>
</dbReference>
<evidence type="ECO:0000259" key="4">
    <source>
        <dbReference type="PROSITE" id="PS50949"/>
    </source>
</evidence>
<dbReference type="SUPFAM" id="SSF46785">
    <property type="entry name" value="Winged helix' DNA-binding domain"/>
    <property type="match status" value="1"/>
</dbReference>
<dbReference type="SMART" id="SM00345">
    <property type="entry name" value="HTH_GNTR"/>
    <property type="match status" value="1"/>
</dbReference>
<feature type="domain" description="HTH gntR-type" evidence="4">
    <location>
        <begin position="18"/>
        <end position="86"/>
    </location>
</feature>
<dbReference type="Pfam" id="PF00392">
    <property type="entry name" value="GntR"/>
    <property type="match status" value="1"/>
</dbReference>
<dbReference type="SUPFAM" id="SSF64288">
    <property type="entry name" value="Chorismate lyase-like"/>
    <property type="match status" value="1"/>
</dbReference>
<dbReference type="InterPro" id="IPR011663">
    <property type="entry name" value="UTRA"/>
</dbReference>
<dbReference type="Gene3D" id="1.10.10.10">
    <property type="entry name" value="Winged helix-like DNA-binding domain superfamily/Winged helix DNA-binding domain"/>
    <property type="match status" value="1"/>
</dbReference>
<dbReference type="InterPro" id="IPR000524">
    <property type="entry name" value="Tscrpt_reg_HTH_GntR"/>
</dbReference>
<dbReference type="PANTHER" id="PTHR44846:SF1">
    <property type="entry name" value="MANNOSYL-D-GLYCERATE TRANSPORT_METABOLISM SYSTEM REPRESSOR MNGR-RELATED"/>
    <property type="match status" value="1"/>
</dbReference>
<dbReference type="Proteomes" id="UP000660861">
    <property type="component" value="Unassembled WGS sequence"/>
</dbReference>
<evidence type="ECO:0000256" key="2">
    <source>
        <dbReference type="ARBA" id="ARBA00023125"/>
    </source>
</evidence>
<evidence type="ECO:0000256" key="1">
    <source>
        <dbReference type="ARBA" id="ARBA00023015"/>
    </source>
</evidence>
<organism evidence="5 6">
    <name type="scientific">Zongyangia hominis</name>
    <dbReference type="NCBI Taxonomy" id="2763677"/>
    <lineage>
        <taxon>Bacteria</taxon>
        <taxon>Bacillati</taxon>
        <taxon>Bacillota</taxon>
        <taxon>Clostridia</taxon>
        <taxon>Eubacteriales</taxon>
        <taxon>Oscillospiraceae</taxon>
        <taxon>Zongyangia</taxon>
    </lineage>
</organism>
<dbReference type="RefSeq" id="WP_262398304.1">
    <property type="nucleotide sequence ID" value="NZ_JACRTC010000008.1"/>
</dbReference>
<dbReference type="GO" id="GO:0045892">
    <property type="term" value="P:negative regulation of DNA-templated transcription"/>
    <property type="evidence" value="ECO:0007669"/>
    <property type="project" value="TreeGrafter"/>
</dbReference>
<dbReference type="PANTHER" id="PTHR44846">
    <property type="entry name" value="MANNOSYL-D-GLYCERATE TRANSPORT/METABOLISM SYSTEM REPRESSOR MNGR-RELATED"/>
    <property type="match status" value="1"/>
</dbReference>
<keyword evidence="6" id="KW-1185">Reference proteome</keyword>
<dbReference type="InterPro" id="IPR028978">
    <property type="entry name" value="Chorismate_lyase_/UTRA_dom_sf"/>
</dbReference>
<evidence type="ECO:0000313" key="6">
    <source>
        <dbReference type="Proteomes" id="UP000660861"/>
    </source>
</evidence>
<dbReference type="SMART" id="SM00866">
    <property type="entry name" value="UTRA"/>
    <property type="match status" value="1"/>
</dbReference>
<dbReference type="Pfam" id="PF07702">
    <property type="entry name" value="UTRA"/>
    <property type="match status" value="1"/>
</dbReference>
<keyword evidence="2" id="KW-0238">DNA-binding</keyword>